<accession>A0A5B0GIW8</accession>
<dbReference type="AlphaFoldDB" id="A0A5B0GIW8"/>
<evidence type="ECO:0000259" key="2">
    <source>
        <dbReference type="Pfam" id="PF13592"/>
    </source>
</evidence>
<organism evidence="3 4">
    <name type="scientific">Paraburkholderia panacisoli</name>
    <dbReference type="NCBI Taxonomy" id="2603818"/>
    <lineage>
        <taxon>Bacteria</taxon>
        <taxon>Pseudomonadati</taxon>
        <taxon>Pseudomonadota</taxon>
        <taxon>Betaproteobacteria</taxon>
        <taxon>Burkholderiales</taxon>
        <taxon>Burkholderiaceae</taxon>
        <taxon>Paraburkholderia</taxon>
    </lineage>
</organism>
<dbReference type="InterPro" id="IPR025959">
    <property type="entry name" value="Winged_HTH_dom"/>
</dbReference>
<sequence>MHGQNPLQYGFDFALWTRAPVAGLIRREFDVRLSLASIGTLLACLGVTPQKPLQRAYQCDPVAIERWQHETFPAIAQQASRENADVFFWDESGFRDDPVHGRTRAQLGEIPIVGAGERQSMSAASAVDSRGAFWFDTYPGALTGELFVVLLEKLMF</sequence>
<dbReference type="InterPro" id="IPR038717">
    <property type="entry name" value="Tc1-like_DDE_dom"/>
</dbReference>
<gene>
    <name evidence="3" type="ORF">FVF58_37525</name>
</gene>
<proteinExistence type="predicted"/>
<feature type="domain" description="Tc1-like transposase DDE" evidence="1">
    <location>
        <begin position="85"/>
        <end position="155"/>
    </location>
</feature>
<name>A0A5B0GIW8_9BURK</name>
<reference evidence="3 4" key="1">
    <citation type="submission" date="2019-08" db="EMBL/GenBank/DDBJ databases">
        <title>Paraburkholderia sp. DCY113.</title>
        <authorList>
            <person name="Kang J."/>
        </authorList>
    </citation>
    <scope>NUCLEOTIDE SEQUENCE [LARGE SCALE GENOMIC DNA]</scope>
    <source>
        <strain evidence="3 4">DCY113</strain>
    </source>
</reference>
<dbReference type="Pfam" id="PF13592">
    <property type="entry name" value="HTH_33"/>
    <property type="match status" value="1"/>
</dbReference>
<evidence type="ECO:0000313" key="3">
    <source>
        <dbReference type="EMBL" id="KAA1002611.1"/>
    </source>
</evidence>
<dbReference type="Proteomes" id="UP000325273">
    <property type="component" value="Unassembled WGS sequence"/>
</dbReference>
<keyword evidence="4" id="KW-1185">Reference proteome</keyword>
<comment type="caution">
    <text evidence="3">The sequence shown here is derived from an EMBL/GenBank/DDBJ whole genome shotgun (WGS) entry which is preliminary data.</text>
</comment>
<dbReference type="EMBL" id="VTUZ01000037">
    <property type="protein sequence ID" value="KAA1002611.1"/>
    <property type="molecule type" value="Genomic_DNA"/>
</dbReference>
<feature type="domain" description="Winged helix-turn helix" evidence="2">
    <location>
        <begin position="12"/>
        <end position="70"/>
    </location>
</feature>
<dbReference type="Pfam" id="PF13358">
    <property type="entry name" value="DDE_3"/>
    <property type="match status" value="1"/>
</dbReference>
<evidence type="ECO:0000313" key="4">
    <source>
        <dbReference type="Proteomes" id="UP000325273"/>
    </source>
</evidence>
<evidence type="ECO:0000259" key="1">
    <source>
        <dbReference type="Pfam" id="PF13358"/>
    </source>
</evidence>
<protein>
    <submittedName>
        <fullName evidence="3">Uncharacterized protein</fullName>
    </submittedName>
</protein>